<evidence type="ECO:0000313" key="4">
    <source>
        <dbReference type="Proteomes" id="UP000238083"/>
    </source>
</evidence>
<keyword evidence="1" id="KW-0378">Hydrolase</keyword>
<dbReference type="InterPro" id="IPR050287">
    <property type="entry name" value="MTA/SAH_deaminase"/>
</dbReference>
<dbReference type="PANTHER" id="PTHR43794">
    <property type="entry name" value="AMINOHYDROLASE SSNA-RELATED"/>
    <property type="match status" value="1"/>
</dbReference>
<organism evidence="3 4">
    <name type="scientific">Kineococcus rhizosphaerae</name>
    <dbReference type="NCBI Taxonomy" id="559628"/>
    <lineage>
        <taxon>Bacteria</taxon>
        <taxon>Bacillati</taxon>
        <taxon>Actinomycetota</taxon>
        <taxon>Actinomycetes</taxon>
        <taxon>Kineosporiales</taxon>
        <taxon>Kineosporiaceae</taxon>
        <taxon>Kineococcus</taxon>
    </lineage>
</organism>
<gene>
    <name evidence="3" type="ORF">CLV37_102297</name>
</gene>
<dbReference type="InterPro" id="IPR032466">
    <property type="entry name" value="Metal_Hydrolase"/>
</dbReference>
<dbReference type="RefSeq" id="WP_211298422.1">
    <property type="nucleotide sequence ID" value="NZ_PVZF01000002.1"/>
</dbReference>
<dbReference type="Gene3D" id="2.30.40.10">
    <property type="entry name" value="Urease, subunit C, domain 1"/>
    <property type="match status" value="1"/>
</dbReference>
<dbReference type="InterPro" id="IPR011059">
    <property type="entry name" value="Metal-dep_hydrolase_composite"/>
</dbReference>
<proteinExistence type="predicted"/>
<dbReference type="Proteomes" id="UP000238083">
    <property type="component" value="Unassembled WGS sequence"/>
</dbReference>
<dbReference type="PANTHER" id="PTHR43794:SF11">
    <property type="entry name" value="AMIDOHYDROLASE-RELATED DOMAIN-CONTAINING PROTEIN"/>
    <property type="match status" value="1"/>
</dbReference>
<dbReference type="Pfam" id="PF01979">
    <property type="entry name" value="Amidohydro_1"/>
    <property type="match status" value="1"/>
</dbReference>
<dbReference type="Gene3D" id="3.20.20.140">
    <property type="entry name" value="Metal-dependent hydrolases"/>
    <property type="match status" value="1"/>
</dbReference>
<protein>
    <submittedName>
        <fullName evidence="3">5-methylthioadenosine/S-adenosylhomocysteine deaminase</fullName>
    </submittedName>
</protein>
<sequence>MSVLFTDVLLWAPAQPSGMVGPTDLLVDGDVVTAIGPRARELAPADARRVDGAGHHVLVPGLINAHFHSPANHLKGAFRSRPLETFMLYESPADPALAPTPREAYLRTMLGALEMLRTGTTSVQDDAFLMPSPDPEVIDAVLQAYADSGIRACVALDQPELPDAEKLPFLTGADGGFADALNTPAPAGAGELLAAYDHLFDTWHGSHGGRLTAAVSISAPQRVSPEYFAALDDLSRRHDVPLFAHFLETRVQRALSVPGTGQERFSGRSLVRYTADLGLLSERVNVIHAVWVDDDDLDLIAAAGAVVAHNPVSNLRLGSGVMPFRAVRDRGIPIALGVDEAICDDSVNVWGVVKAAGLVHNVSGLDAEQWPTPAEVLDALWEGGAAAMRQTGRIGRVAVGAQADLVLLDLHAPAFTPFNDLRGQLVYCENGGSVVMTLVAGRVVAEDGRVVSVDENSLLAEARDLHAARLPALQRTWAAADALLPAYDAVVRRAARTDVGMNRWIG</sequence>
<evidence type="ECO:0000313" key="3">
    <source>
        <dbReference type="EMBL" id="PRY17337.1"/>
    </source>
</evidence>
<dbReference type="InterPro" id="IPR006680">
    <property type="entry name" value="Amidohydro-rel"/>
</dbReference>
<comment type="caution">
    <text evidence="3">The sequence shown here is derived from an EMBL/GenBank/DDBJ whole genome shotgun (WGS) entry which is preliminary data.</text>
</comment>
<dbReference type="GO" id="GO:0016810">
    <property type="term" value="F:hydrolase activity, acting on carbon-nitrogen (but not peptide) bonds"/>
    <property type="evidence" value="ECO:0007669"/>
    <property type="project" value="InterPro"/>
</dbReference>
<keyword evidence="4" id="KW-1185">Reference proteome</keyword>
<dbReference type="SUPFAM" id="SSF51556">
    <property type="entry name" value="Metallo-dependent hydrolases"/>
    <property type="match status" value="1"/>
</dbReference>
<dbReference type="EMBL" id="PVZF01000002">
    <property type="protein sequence ID" value="PRY17337.1"/>
    <property type="molecule type" value="Genomic_DNA"/>
</dbReference>
<accession>A0A2T0R838</accession>
<evidence type="ECO:0000256" key="1">
    <source>
        <dbReference type="ARBA" id="ARBA00022801"/>
    </source>
</evidence>
<dbReference type="AlphaFoldDB" id="A0A2T0R838"/>
<name>A0A2T0R838_9ACTN</name>
<evidence type="ECO:0000259" key="2">
    <source>
        <dbReference type="Pfam" id="PF01979"/>
    </source>
</evidence>
<reference evidence="3 4" key="1">
    <citation type="submission" date="2018-03" db="EMBL/GenBank/DDBJ databases">
        <title>Genomic Encyclopedia of Archaeal and Bacterial Type Strains, Phase II (KMG-II): from individual species to whole genera.</title>
        <authorList>
            <person name="Goeker M."/>
        </authorList>
    </citation>
    <scope>NUCLEOTIDE SEQUENCE [LARGE SCALE GENOMIC DNA]</scope>
    <source>
        <strain evidence="3 4">DSM 19711</strain>
    </source>
</reference>
<feature type="domain" description="Amidohydrolase-related" evidence="2">
    <location>
        <begin position="57"/>
        <end position="444"/>
    </location>
</feature>
<dbReference type="SUPFAM" id="SSF51338">
    <property type="entry name" value="Composite domain of metallo-dependent hydrolases"/>
    <property type="match status" value="1"/>
</dbReference>